<gene>
    <name evidence="3" type="ORF">P174DRAFT_444363</name>
</gene>
<keyword evidence="1" id="KW-0677">Repeat</keyword>
<reference evidence="4" key="1">
    <citation type="journal article" date="2018" name="Proc. Natl. Acad. Sci. U.S.A.">
        <title>Linking secondary metabolites to gene clusters through genome sequencing of six diverse Aspergillus species.</title>
        <authorList>
            <person name="Kaerboelling I."/>
            <person name="Vesth T.C."/>
            <person name="Frisvad J.C."/>
            <person name="Nybo J.L."/>
            <person name="Theobald S."/>
            <person name="Kuo A."/>
            <person name="Bowyer P."/>
            <person name="Matsuda Y."/>
            <person name="Mondo S."/>
            <person name="Lyhne E.K."/>
            <person name="Kogle M.E."/>
            <person name="Clum A."/>
            <person name="Lipzen A."/>
            <person name="Salamov A."/>
            <person name="Ngan C.Y."/>
            <person name="Daum C."/>
            <person name="Chiniquy J."/>
            <person name="Barry K."/>
            <person name="LaButti K."/>
            <person name="Haridas S."/>
            <person name="Simmons B.A."/>
            <person name="Magnuson J.K."/>
            <person name="Mortensen U.H."/>
            <person name="Larsen T.O."/>
            <person name="Grigoriev I.V."/>
            <person name="Baker S.E."/>
            <person name="Andersen M.R."/>
        </authorList>
    </citation>
    <scope>NUCLEOTIDE SEQUENCE [LARGE SCALE GENOMIC DNA]</scope>
    <source>
        <strain evidence="4">IBT 16806</strain>
    </source>
</reference>
<name>A0A2I1BZ09_ASPN1</name>
<keyword evidence="4" id="KW-1185">Reference proteome</keyword>
<organism evidence="3 4">
    <name type="scientific">Aspergillus novofumigatus (strain IBT 16806)</name>
    <dbReference type="NCBI Taxonomy" id="1392255"/>
    <lineage>
        <taxon>Eukaryota</taxon>
        <taxon>Fungi</taxon>
        <taxon>Dikarya</taxon>
        <taxon>Ascomycota</taxon>
        <taxon>Pezizomycotina</taxon>
        <taxon>Eurotiomycetes</taxon>
        <taxon>Eurotiomycetidae</taxon>
        <taxon>Eurotiales</taxon>
        <taxon>Aspergillaceae</taxon>
        <taxon>Aspergillus</taxon>
        <taxon>Aspergillus subgen. Fumigati</taxon>
    </lineage>
</organism>
<evidence type="ECO:0000313" key="4">
    <source>
        <dbReference type="Proteomes" id="UP000234474"/>
    </source>
</evidence>
<dbReference type="OrthoDB" id="426293at2759"/>
<evidence type="ECO:0000256" key="1">
    <source>
        <dbReference type="ARBA" id="ARBA00022737"/>
    </source>
</evidence>
<keyword evidence="2" id="KW-0040">ANK repeat</keyword>
<dbReference type="VEuPathDB" id="FungiDB:P174DRAFT_444363"/>
<protein>
    <submittedName>
        <fullName evidence="3">Ankyrin</fullName>
    </submittedName>
</protein>
<dbReference type="PANTHER" id="PTHR24198:SF165">
    <property type="entry name" value="ANKYRIN REPEAT-CONTAINING PROTEIN-RELATED"/>
    <property type="match status" value="1"/>
</dbReference>
<accession>A0A2I1BZ09</accession>
<dbReference type="EMBL" id="MSZS01000007">
    <property type="protein sequence ID" value="PKX90584.1"/>
    <property type="molecule type" value="Genomic_DNA"/>
</dbReference>
<dbReference type="Pfam" id="PF12796">
    <property type="entry name" value="Ank_2"/>
    <property type="match status" value="1"/>
</dbReference>
<evidence type="ECO:0000256" key="2">
    <source>
        <dbReference type="ARBA" id="ARBA00023043"/>
    </source>
</evidence>
<dbReference type="PANTHER" id="PTHR24198">
    <property type="entry name" value="ANKYRIN REPEAT AND PROTEIN KINASE DOMAIN-CONTAINING PROTEIN"/>
    <property type="match status" value="1"/>
</dbReference>
<dbReference type="STRING" id="1392255.A0A2I1BZ09"/>
<dbReference type="InterPro" id="IPR002110">
    <property type="entry name" value="Ankyrin_rpt"/>
</dbReference>
<dbReference type="Gene3D" id="1.25.40.20">
    <property type="entry name" value="Ankyrin repeat-containing domain"/>
    <property type="match status" value="1"/>
</dbReference>
<dbReference type="Pfam" id="PF00023">
    <property type="entry name" value="Ank"/>
    <property type="match status" value="1"/>
</dbReference>
<proteinExistence type="predicted"/>
<sequence>MNNNMQDKIISLITEGNLTPTTPATILLQTAIQTMQLGVLQYLLPRLFPRDEKNHITGQKSPLALLDRAVILETLSPERVPAFELLCRRDPSLRTVHLGHMGPPLAWAILGNNLRLASFLLADGVDSADCQVNYQPAVVAAAGSASCAMMELLLDHGAVVEGTDALFAAVRNHRVDMLALLVEKRKAADINAVQPAVRERGLTPGPVLHLAIRRRDRAMVRVLMQRFHADPLAKDSEGKTAVDWAVLVTDEEILDMCLGGKEN</sequence>
<dbReference type="SUPFAM" id="SSF48403">
    <property type="entry name" value="Ankyrin repeat"/>
    <property type="match status" value="1"/>
</dbReference>
<dbReference type="AlphaFoldDB" id="A0A2I1BZ09"/>
<dbReference type="Proteomes" id="UP000234474">
    <property type="component" value="Unassembled WGS sequence"/>
</dbReference>
<dbReference type="GeneID" id="36535394"/>
<comment type="caution">
    <text evidence="3">The sequence shown here is derived from an EMBL/GenBank/DDBJ whole genome shotgun (WGS) entry which is preliminary data.</text>
</comment>
<dbReference type="InterPro" id="IPR036770">
    <property type="entry name" value="Ankyrin_rpt-contain_sf"/>
</dbReference>
<evidence type="ECO:0000313" key="3">
    <source>
        <dbReference type="EMBL" id="PKX90584.1"/>
    </source>
</evidence>
<dbReference type="OMA" id="CAMMELL"/>
<dbReference type="RefSeq" id="XP_024679179.1">
    <property type="nucleotide sequence ID" value="XM_024828069.1"/>
</dbReference>